<organism evidence="1 2">
    <name type="scientific">Sphingomicrobium lutaoense</name>
    <dbReference type="NCBI Taxonomy" id="515949"/>
    <lineage>
        <taxon>Bacteria</taxon>
        <taxon>Pseudomonadati</taxon>
        <taxon>Pseudomonadota</taxon>
        <taxon>Alphaproteobacteria</taxon>
        <taxon>Sphingomonadales</taxon>
        <taxon>Sphingomonadaceae</taxon>
        <taxon>Sphingomicrobium</taxon>
    </lineage>
</organism>
<dbReference type="Proteomes" id="UP000578569">
    <property type="component" value="Unassembled WGS sequence"/>
</dbReference>
<dbReference type="EMBL" id="JACICF010000001">
    <property type="protein sequence ID" value="MBB3763953.1"/>
    <property type="molecule type" value="Genomic_DNA"/>
</dbReference>
<proteinExistence type="predicted"/>
<accession>A0A839Z2G9</accession>
<evidence type="ECO:0000313" key="1">
    <source>
        <dbReference type="EMBL" id="MBB3763953.1"/>
    </source>
</evidence>
<protein>
    <recommendedName>
        <fullName evidence="3">Lipoprotein</fullName>
    </recommendedName>
</protein>
<keyword evidence="2" id="KW-1185">Reference proteome</keyword>
<evidence type="ECO:0008006" key="3">
    <source>
        <dbReference type="Google" id="ProtNLM"/>
    </source>
</evidence>
<evidence type="ECO:0000313" key="2">
    <source>
        <dbReference type="Proteomes" id="UP000578569"/>
    </source>
</evidence>
<reference evidence="1 2" key="1">
    <citation type="submission" date="2020-08" db="EMBL/GenBank/DDBJ databases">
        <title>Genomic Encyclopedia of Type Strains, Phase IV (KMG-IV): sequencing the most valuable type-strain genomes for metagenomic binning, comparative biology and taxonomic classification.</title>
        <authorList>
            <person name="Goeker M."/>
        </authorList>
    </citation>
    <scope>NUCLEOTIDE SEQUENCE [LARGE SCALE GENOMIC DNA]</scope>
    <source>
        <strain evidence="1 2">DSM 24194</strain>
    </source>
</reference>
<dbReference type="RefSeq" id="WP_183933251.1">
    <property type="nucleotide sequence ID" value="NZ_JACICF010000001.1"/>
</dbReference>
<sequence>MRRTLAPILLATLLAACSREGQIGNGGIYTARSACPQVAIPAGTGDITLFNPADSRSADAIDVSATITNLRGTCSEGEGIVASTATFDVVASRRDAGPARQVVLPTFNVAMQGGESVVAKRVGQVVLDFPAGALRTQTSATATIRVDLAAVTLPPEVRAELTRRRKPGDVDAAVDPLTIPSVRDAVARATFEQLVGFQLSPDQLRYNVTR</sequence>
<dbReference type="PROSITE" id="PS51257">
    <property type="entry name" value="PROKAR_LIPOPROTEIN"/>
    <property type="match status" value="1"/>
</dbReference>
<gene>
    <name evidence="1" type="ORF">FHS50_000976</name>
</gene>
<name>A0A839Z2G9_9SPHN</name>
<dbReference type="AlphaFoldDB" id="A0A839Z2G9"/>
<comment type="caution">
    <text evidence="1">The sequence shown here is derived from an EMBL/GenBank/DDBJ whole genome shotgun (WGS) entry which is preliminary data.</text>
</comment>